<feature type="transmembrane region" description="Helical" evidence="9">
    <location>
        <begin position="104"/>
        <end position="127"/>
    </location>
</feature>
<dbReference type="Gene3D" id="1.20.1510.10">
    <property type="entry name" value="Cation efflux protein transmembrane domain"/>
    <property type="match status" value="1"/>
</dbReference>
<evidence type="ECO:0000256" key="6">
    <source>
        <dbReference type="ARBA" id="ARBA00022989"/>
    </source>
</evidence>
<dbReference type="Gramene" id="RZC49673">
    <property type="protein sequence ID" value="RZC49673"/>
    <property type="gene ID" value="C5167_018100"/>
</dbReference>
<dbReference type="STRING" id="3469.A0A4Y7ILA3"/>
<dbReference type="Pfam" id="PF01545">
    <property type="entry name" value="Cation_efflux"/>
    <property type="match status" value="1"/>
</dbReference>
<evidence type="ECO:0000259" key="10">
    <source>
        <dbReference type="Pfam" id="PF01545"/>
    </source>
</evidence>
<keyword evidence="6 9" id="KW-1133">Transmembrane helix</keyword>
<reference evidence="12 13" key="1">
    <citation type="journal article" date="2018" name="Science">
        <title>The opium poppy genome and morphinan production.</title>
        <authorList>
            <person name="Guo L."/>
            <person name="Winzer T."/>
            <person name="Yang X."/>
            <person name="Li Y."/>
            <person name="Ning Z."/>
            <person name="He Z."/>
            <person name="Teodor R."/>
            <person name="Lu Y."/>
            <person name="Bowser T.A."/>
            <person name="Graham I.A."/>
            <person name="Ye K."/>
        </authorList>
    </citation>
    <scope>NUCLEOTIDE SEQUENCE [LARGE SCALE GENOMIC DNA]</scope>
    <source>
        <strain evidence="13">cv. HN1</strain>
        <tissue evidence="12">Leaves</tissue>
    </source>
</reference>
<evidence type="ECO:0000256" key="7">
    <source>
        <dbReference type="ARBA" id="ARBA00023065"/>
    </source>
</evidence>
<evidence type="ECO:0000256" key="8">
    <source>
        <dbReference type="ARBA" id="ARBA00023136"/>
    </source>
</evidence>
<keyword evidence="13" id="KW-1185">Reference proteome</keyword>
<evidence type="ECO:0000256" key="1">
    <source>
        <dbReference type="ARBA" id="ARBA00004141"/>
    </source>
</evidence>
<dbReference type="GO" id="GO:0005773">
    <property type="term" value="C:vacuole"/>
    <property type="evidence" value="ECO:0007669"/>
    <property type="project" value="TreeGrafter"/>
</dbReference>
<comment type="similarity">
    <text evidence="2">Belongs to the cation diffusion facilitator (CDF) transporter (TC 2.A.4) family. SLC30A subfamily.</text>
</comment>
<keyword evidence="5" id="KW-0862">Zinc</keyword>
<evidence type="ECO:0000256" key="5">
    <source>
        <dbReference type="ARBA" id="ARBA00022906"/>
    </source>
</evidence>
<keyword evidence="8 9" id="KW-0472">Membrane</keyword>
<feature type="transmembrane region" description="Helical" evidence="9">
    <location>
        <begin position="188"/>
        <end position="210"/>
    </location>
</feature>
<dbReference type="InterPro" id="IPR002524">
    <property type="entry name" value="Cation_efflux"/>
</dbReference>
<evidence type="ECO:0008006" key="14">
    <source>
        <dbReference type="Google" id="ProtNLM"/>
    </source>
</evidence>
<keyword evidence="7" id="KW-0406">Ion transport</keyword>
<evidence type="ECO:0000256" key="9">
    <source>
        <dbReference type="SAM" id="Phobius"/>
    </source>
</evidence>
<sequence>MQRSNTGEIIEIPQAPSGGCCYDHDEATIFEDAKHRVASKNKLLVAIAICTVFMLGQVVAGIKENSLAIQTDAAHMLSDILSFAISFFSLWASSWKATPRYTYGFFRIEILGALVSVLITWIVTGILCYKAVDRIIHGTEGHDVQGWIMVLIGSLEVCLNIFLALLFGHGHGHDHQGHTTNVSIQSAYIHMMGDLFQSVGVLIGGIVIWLKPKWRIVDFMCTFVFALLAFRTTLTMIRKIFGVLMQRVPHGIDSALLGQDLCETVDGVDAVHQLHIWSLTSGKVILSCHIQVKPVANPLIVLKKVIQHVKQVYKISNVTVQVELPEDVSQGS</sequence>
<protein>
    <recommendedName>
        <fullName evidence="14">Cation efflux protein cytoplasmic domain-containing protein</fullName>
    </recommendedName>
</protein>
<dbReference type="InterPro" id="IPR027470">
    <property type="entry name" value="Cation_efflux_CTD"/>
</dbReference>
<comment type="subcellular location">
    <subcellularLocation>
        <location evidence="1">Membrane</location>
        <topology evidence="1">Multi-pass membrane protein</topology>
    </subcellularLocation>
</comment>
<feature type="transmembrane region" description="Helical" evidence="9">
    <location>
        <begin position="216"/>
        <end position="237"/>
    </location>
</feature>
<dbReference type="PANTHER" id="PTHR11562">
    <property type="entry name" value="CATION EFFLUX PROTEIN/ ZINC TRANSPORTER"/>
    <property type="match status" value="1"/>
</dbReference>
<accession>A0A4Y7ILA3</accession>
<feature type="transmembrane region" description="Helical" evidence="9">
    <location>
        <begin position="74"/>
        <end position="92"/>
    </location>
</feature>
<dbReference type="EMBL" id="CM010716">
    <property type="protein sequence ID" value="RZC49673.1"/>
    <property type="molecule type" value="Genomic_DNA"/>
</dbReference>
<dbReference type="InterPro" id="IPR058533">
    <property type="entry name" value="Cation_efflux_TM"/>
</dbReference>
<dbReference type="InterPro" id="IPR027469">
    <property type="entry name" value="Cation_efflux_TMD_sf"/>
</dbReference>
<dbReference type="AlphaFoldDB" id="A0A4Y7ILA3"/>
<dbReference type="NCBIfam" id="TIGR01297">
    <property type="entry name" value="CDF"/>
    <property type="match status" value="1"/>
</dbReference>
<dbReference type="SUPFAM" id="SSF161111">
    <property type="entry name" value="Cation efflux protein transmembrane domain-like"/>
    <property type="match status" value="1"/>
</dbReference>
<keyword evidence="3" id="KW-0813">Transport</keyword>
<evidence type="ECO:0000313" key="13">
    <source>
        <dbReference type="Proteomes" id="UP000316621"/>
    </source>
</evidence>
<dbReference type="Pfam" id="PF16916">
    <property type="entry name" value="ZT_dimer"/>
    <property type="match status" value="1"/>
</dbReference>
<dbReference type="PANTHER" id="PTHR11562:SF54">
    <property type="entry name" value="METAL TOLERANCE PROTEIN B"/>
    <property type="match status" value="1"/>
</dbReference>
<dbReference type="InterPro" id="IPR036837">
    <property type="entry name" value="Cation_efflux_CTD_sf"/>
</dbReference>
<keyword evidence="4 9" id="KW-0812">Transmembrane</keyword>
<feature type="domain" description="Cation efflux protein cytoplasmic" evidence="11">
    <location>
        <begin position="261"/>
        <end position="323"/>
    </location>
</feature>
<dbReference type="GO" id="GO:0005385">
    <property type="term" value="F:zinc ion transmembrane transporter activity"/>
    <property type="evidence" value="ECO:0007669"/>
    <property type="project" value="TreeGrafter"/>
</dbReference>
<dbReference type="SUPFAM" id="SSF160240">
    <property type="entry name" value="Cation efflux protein cytoplasmic domain-like"/>
    <property type="match status" value="1"/>
</dbReference>
<feature type="domain" description="Cation efflux protein transmembrane" evidence="10">
    <location>
        <begin position="43"/>
        <end position="245"/>
    </location>
</feature>
<dbReference type="GO" id="GO:0005886">
    <property type="term" value="C:plasma membrane"/>
    <property type="evidence" value="ECO:0007669"/>
    <property type="project" value="TreeGrafter"/>
</dbReference>
<feature type="transmembrane region" description="Helical" evidence="9">
    <location>
        <begin position="43"/>
        <end position="62"/>
    </location>
</feature>
<gene>
    <name evidence="12" type="ORF">C5167_018100</name>
</gene>
<proteinExistence type="inferred from homology"/>
<dbReference type="Proteomes" id="UP000316621">
    <property type="component" value="Chromosome 2"/>
</dbReference>
<evidence type="ECO:0000256" key="3">
    <source>
        <dbReference type="ARBA" id="ARBA00022448"/>
    </source>
</evidence>
<evidence type="ECO:0000256" key="2">
    <source>
        <dbReference type="ARBA" id="ARBA00008873"/>
    </source>
</evidence>
<evidence type="ECO:0000259" key="11">
    <source>
        <dbReference type="Pfam" id="PF16916"/>
    </source>
</evidence>
<organism evidence="12 13">
    <name type="scientific">Papaver somniferum</name>
    <name type="common">Opium poppy</name>
    <dbReference type="NCBI Taxonomy" id="3469"/>
    <lineage>
        <taxon>Eukaryota</taxon>
        <taxon>Viridiplantae</taxon>
        <taxon>Streptophyta</taxon>
        <taxon>Embryophyta</taxon>
        <taxon>Tracheophyta</taxon>
        <taxon>Spermatophyta</taxon>
        <taxon>Magnoliopsida</taxon>
        <taxon>Ranunculales</taxon>
        <taxon>Papaveraceae</taxon>
        <taxon>Papaveroideae</taxon>
        <taxon>Papaver</taxon>
    </lineage>
</organism>
<evidence type="ECO:0000256" key="4">
    <source>
        <dbReference type="ARBA" id="ARBA00022692"/>
    </source>
</evidence>
<keyword evidence="5" id="KW-0864">Zinc transport</keyword>
<feature type="transmembrane region" description="Helical" evidence="9">
    <location>
        <begin position="147"/>
        <end position="167"/>
    </location>
</feature>
<dbReference type="InterPro" id="IPR050681">
    <property type="entry name" value="CDF/SLC30A"/>
</dbReference>
<name>A0A4Y7ILA3_PAPSO</name>
<evidence type="ECO:0000313" key="12">
    <source>
        <dbReference type="EMBL" id="RZC49673.1"/>
    </source>
</evidence>